<evidence type="ECO:0000256" key="1">
    <source>
        <dbReference type="SAM" id="MobiDB-lite"/>
    </source>
</evidence>
<dbReference type="RefSeq" id="WP_116189236.1">
    <property type="nucleotide sequence ID" value="NZ_QTTN01000011.1"/>
</dbReference>
<protein>
    <submittedName>
        <fullName evidence="2">Uncharacterized protein</fullName>
    </submittedName>
</protein>
<keyword evidence="3" id="KW-1185">Reference proteome</keyword>
<dbReference type="Proteomes" id="UP000256304">
    <property type="component" value="Unassembled WGS sequence"/>
</dbReference>
<organism evidence="2 3">
    <name type="scientific">Paenibacillus taihuensis</name>
    <dbReference type="NCBI Taxonomy" id="1156355"/>
    <lineage>
        <taxon>Bacteria</taxon>
        <taxon>Bacillati</taxon>
        <taxon>Bacillota</taxon>
        <taxon>Bacilli</taxon>
        <taxon>Bacillales</taxon>
        <taxon>Paenibacillaceae</taxon>
        <taxon>Paenibacillus</taxon>
    </lineage>
</organism>
<dbReference type="EMBL" id="QTTN01000011">
    <property type="protein sequence ID" value="REE86225.1"/>
    <property type="molecule type" value="Genomic_DNA"/>
</dbReference>
<evidence type="ECO:0000313" key="2">
    <source>
        <dbReference type="EMBL" id="REE86225.1"/>
    </source>
</evidence>
<sequence>MIGAAGNGNMKISKAAGVRKPRSISPAVQATGKRRKRTVKTGGGSTRGGAPGQRRLQRGRKRRYKGQSSYNRAFDQAYNQGYNLGFAKGFEDGHQLAYEQQP</sequence>
<reference evidence="2 3" key="1">
    <citation type="submission" date="2018-08" db="EMBL/GenBank/DDBJ databases">
        <title>Genomic Encyclopedia of Type Strains, Phase III (KMG-III): the genomes of soil and plant-associated and newly described type strains.</title>
        <authorList>
            <person name="Whitman W."/>
        </authorList>
    </citation>
    <scope>NUCLEOTIDE SEQUENCE [LARGE SCALE GENOMIC DNA]</scope>
    <source>
        <strain evidence="2 3">CGMCC 1.10966</strain>
    </source>
</reference>
<dbReference type="OrthoDB" id="2626731at2"/>
<feature type="compositionally biased region" description="Basic residues" evidence="1">
    <location>
        <begin position="55"/>
        <end position="65"/>
    </location>
</feature>
<name>A0A3D9S6Z9_9BACL</name>
<dbReference type="AlphaFoldDB" id="A0A3D9S6Z9"/>
<gene>
    <name evidence="2" type="ORF">A8990_111122</name>
</gene>
<proteinExistence type="predicted"/>
<accession>A0A3D9S6Z9</accession>
<comment type="caution">
    <text evidence="2">The sequence shown here is derived from an EMBL/GenBank/DDBJ whole genome shotgun (WGS) entry which is preliminary data.</text>
</comment>
<evidence type="ECO:0000313" key="3">
    <source>
        <dbReference type="Proteomes" id="UP000256304"/>
    </source>
</evidence>
<feature type="region of interest" description="Disordered" evidence="1">
    <location>
        <begin position="1"/>
        <end position="71"/>
    </location>
</feature>
<feature type="compositionally biased region" description="Gly residues" evidence="1">
    <location>
        <begin position="41"/>
        <end position="51"/>
    </location>
</feature>